<protein>
    <submittedName>
        <fullName evidence="2">Uncharacterized protein</fullName>
    </submittedName>
</protein>
<evidence type="ECO:0000313" key="2">
    <source>
        <dbReference type="EMBL" id="KAL1405772.1"/>
    </source>
</evidence>
<dbReference type="EMBL" id="JBBXJM010000006">
    <property type="protein sequence ID" value="KAL1405772.1"/>
    <property type="molecule type" value="Genomic_DNA"/>
</dbReference>
<evidence type="ECO:0000256" key="1">
    <source>
        <dbReference type="SAM" id="MobiDB-lite"/>
    </source>
</evidence>
<feature type="compositionally biased region" description="Basic and acidic residues" evidence="1">
    <location>
        <begin position="264"/>
        <end position="284"/>
    </location>
</feature>
<name>A0ABR3PUF7_9TREE</name>
<reference evidence="2 3" key="1">
    <citation type="submission" date="2023-08" db="EMBL/GenBank/DDBJ databases">
        <title>Annotated Genome Sequence of Vanrija albida AlHP1.</title>
        <authorList>
            <person name="Herzog R."/>
        </authorList>
    </citation>
    <scope>NUCLEOTIDE SEQUENCE [LARGE SCALE GENOMIC DNA]</scope>
    <source>
        <strain evidence="2 3">AlHP1</strain>
    </source>
</reference>
<feature type="region of interest" description="Disordered" evidence="1">
    <location>
        <begin position="705"/>
        <end position="738"/>
    </location>
</feature>
<feature type="compositionally biased region" description="Low complexity" evidence="1">
    <location>
        <begin position="636"/>
        <end position="649"/>
    </location>
</feature>
<gene>
    <name evidence="2" type="ORF">Q8F55_007445</name>
</gene>
<feature type="region of interest" description="Disordered" evidence="1">
    <location>
        <begin position="260"/>
        <end position="286"/>
    </location>
</feature>
<organism evidence="2 3">
    <name type="scientific">Vanrija albida</name>
    <dbReference type="NCBI Taxonomy" id="181172"/>
    <lineage>
        <taxon>Eukaryota</taxon>
        <taxon>Fungi</taxon>
        <taxon>Dikarya</taxon>
        <taxon>Basidiomycota</taxon>
        <taxon>Agaricomycotina</taxon>
        <taxon>Tremellomycetes</taxon>
        <taxon>Trichosporonales</taxon>
        <taxon>Trichosporonaceae</taxon>
        <taxon>Vanrija</taxon>
    </lineage>
</organism>
<dbReference type="RefSeq" id="XP_069205716.1">
    <property type="nucleotide sequence ID" value="XM_069355875.1"/>
</dbReference>
<proteinExistence type="predicted"/>
<sequence>MNPDPARPFSAPEYLFSSLPPRTELNAAQMAEIGCGLPVYKVSAHPSYTGFKYPAPPHLVCERCRQPPGGMCWIMGLRVAEYGGFFSMRVCHACTGRAKCSATTHRKLVYIAFVDKNTAVWVDKGTKRVLEVARSNTSARLPINFQSQPHAKLRSYTERSTVRLLEDPRPYTTAAAARSPSATPPVDFADCEVVREILGHVGAREKLADGSLGAGATVFHHAPSARDRRNPLTTERARVDDDTAVSEWDWDHLHIDQQEDEWEAERGHDDNSQDALEAERRTHTEQQAAWAAEREYNAQRAAMWADERQRHADKEAAWGADGVQHAADRAALDHERAYHAETRAQLAAERGLHAEQAAAWEQEKRQIIVTLQDENRRTRAAWRDAERAFLLNWQEAMNNEQRNAALWNAERQALLELIAVLEASGVDNGPDTGYLFGSLPKDTELDAAQMEHLGYGEPTHYKCRQEHHTGLKYPAPSHLACKQCREPGGGECRILTLRVAEEGGYFSMGICHTCIPLNAKCTASSLMTGAYIAFVDKNTAVWVDKKSKKVRRVASANGSGGLRINLQYQPGAEPNPAVAAQPSASTALLAHSSPATTMSELTPLPSEDEEETCPSVTMAERSPSTTPPVDFKDSESLPPASDDAPPAASDKVDPSAERARFDEAFAMWDQQRQHFAKQKDEWAAERQYYIAQKAACDAQLLHHNQQTAAERRHHDNQREAERRHHNLQKAAWEAERRRHVKKHDDACEAKHQRHAEQKAAWELERQHYLKQADEFEAQRRTHAEVQAAWKADCECHDQQAGLLADERERHAAVVKALADEQERHSAHERGWDYETQRHADAEAALLEMNRRLGVGLRAEQANFAARWQAVVQSHQHKEALWVAERQGLNNRIALLEGVLGENAAARVAALHANAVKDRAALLDRLEVAERALAGVRAAAGARRMV</sequence>
<evidence type="ECO:0000313" key="3">
    <source>
        <dbReference type="Proteomes" id="UP001565368"/>
    </source>
</evidence>
<comment type="caution">
    <text evidence="2">The sequence shown here is derived from an EMBL/GenBank/DDBJ whole genome shotgun (WGS) entry which is preliminary data.</text>
</comment>
<keyword evidence="3" id="KW-1185">Reference proteome</keyword>
<dbReference type="GeneID" id="95988488"/>
<dbReference type="Proteomes" id="UP001565368">
    <property type="component" value="Unassembled WGS sequence"/>
</dbReference>
<feature type="region of interest" description="Disordered" evidence="1">
    <location>
        <begin position="596"/>
        <end position="656"/>
    </location>
</feature>
<feature type="compositionally biased region" description="Basic and acidic residues" evidence="1">
    <location>
        <begin position="709"/>
        <end position="722"/>
    </location>
</feature>
<accession>A0ABR3PUF7</accession>